<keyword evidence="5" id="KW-0547">Nucleotide-binding</keyword>
<dbReference type="CDD" id="cd02165">
    <property type="entry name" value="NMNAT"/>
    <property type="match status" value="1"/>
</dbReference>
<sequence length="212" mass="24140">MIGIFGGTFDPVHYGHIKPALDVKQSLGLEELRFIPCSIPAHRATPIATVEQRLDMLHAAIDEHENCVLDERELNRQGVSYMVDTLQSLQQDFNGKHFCLIIGMDAFLGLNQWHQWQQIFELANCAVTYRPGFELNLAQLPVDLFNEVKRRQVDSVNAFVEKQQGVILFIPVTQLDISATDIRHRVKYAKSIEEFVPPAVNNVIQQQKIYVG</sequence>
<dbReference type="InterPro" id="IPR005248">
    <property type="entry name" value="NadD/NMNAT"/>
</dbReference>
<gene>
    <name evidence="9" type="ORF">MNBD_GAMMA23-1373</name>
</gene>
<dbReference type="GO" id="GO:0004515">
    <property type="term" value="F:nicotinate-nucleotide adenylyltransferase activity"/>
    <property type="evidence" value="ECO:0007669"/>
    <property type="project" value="UniProtKB-EC"/>
</dbReference>
<dbReference type="GO" id="GO:0005524">
    <property type="term" value="F:ATP binding"/>
    <property type="evidence" value="ECO:0007669"/>
    <property type="project" value="UniProtKB-KW"/>
</dbReference>
<reference evidence="9" key="1">
    <citation type="submission" date="2018-06" db="EMBL/GenBank/DDBJ databases">
        <authorList>
            <person name="Zhirakovskaya E."/>
        </authorList>
    </citation>
    <scope>NUCLEOTIDE SEQUENCE</scope>
</reference>
<keyword evidence="3 9" id="KW-0808">Transferase</keyword>
<dbReference type="GO" id="GO:0009435">
    <property type="term" value="P:NAD+ biosynthetic process"/>
    <property type="evidence" value="ECO:0007669"/>
    <property type="project" value="UniProtKB-UniPathway"/>
</dbReference>
<dbReference type="AlphaFoldDB" id="A0A3B1ASI4"/>
<dbReference type="EMBL" id="UOFT01000054">
    <property type="protein sequence ID" value="VAW96944.1"/>
    <property type="molecule type" value="Genomic_DNA"/>
</dbReference>
<keyword evidence="2" id="KW-0662">Pyridine nucleotide biosynthesis</keyword>
<dbReference type="SUPFAM" id="SSF52374">
    <property type="entry name" value="Nucleotidylyl transferase"/>
    <property type="match status" value="1"/>
</dbReference>
<name>A0A3B1ASI4_9ZZZZ</name>
<evidence type="ECO:0000256" key="1">
    <source>
        <dbReference type="ARBA" id="ARBA00004790"/>
    </source>
</evidence>
<dbReference type="EC" id="2.7.7.18" evidence="9"/>
<dbReference type="Pfam" id="PF01467">
    <property type="entry name" value="CTP_transf_like"/>
    <property type="match status" value="1"/>
</dbReference>
<keyword evidence="7" id="KW-0520">NAD</keyword>
<dbReference type="NCBIfam" id="TIGR00482">
    <property type="entry name" value="nicotinate (nicotinamide) nucleotide adenylyltransferase"/>
    <property type="match status" value="1"/>
</dbReference>
<dbReference type="NCBIfam" id="TIGR00125">
    <property type="entry name" value="cyt_tran_rel"/>
    <property type="match status" value="1"/>
</dbReference>
<evidence type="ECO:0000256" key="4">
    <source>
        <dbReference type="ARBA" id="ARBA00022695"/>
    </source>
</evidence>
<dbReference type="InterPro" id="IPR004821">
    <property type="entry name" value="Cyt_trans-like"/>
</dbReference>
<evidence type="ECO:0000256" key="7">
    <source>
        <dbReference type="ARBA" id="ARBA00023027"/>
    </source>
</evidence>
<dbReference type="PANTHER" id="PTHR39321">
    <property type="entry name" value="NICOTINATE-NUCLEOTIDE ADENYLYLTRANSFERASE-RELATED"/>
    <property type="match status" value="1"/>
</dbReference>
<evidence type="ECO:0000256" key="3">
    <source>
        <dbReference type="ARBA" id="ARBA00022679"/>
    </source>
</evidence>
<accession>A0A3B1ASI4</accession>
<dbReference type="NCBIfam" id="NF000839">
    <property type="entry name" value="PRK00071.1-1"/>
    <property type="match status" value="1"/>
</dbReference>
<dbReference type="Gene3D" id="3.40.50.620">
    <property type="entry name" value="HUPs"/>
    <property type="match status" value="1"/>
</dbReference>
<evidence type="ECO:0000256" key="5">
    <source>
        <dbReference type="ARBA" id="ARBA00022741"/>
    </source>
</evidence>
<proteinExistence type="inferred from homology"/>
<dbReference type="InterPro" id="IPR014729">
    <property type="entry name" value="Rossmann-like_a/b/a_fold"/>
</dbReference>
<dbReference type="UniPathway" id="UPA00253"/>
<organism evidence="9">
    <name type="scientific">hydrothermal vent metagenome</name>
    <dbReference type="NCBI Taxonomy" id="652676"/>
    <lineage>
        <taxon>unclassified sequences</taxon>
        <taxon>metagenomes</taxon>
        <taxon>ecological metagenomes</taxon>
    </lineage>
</organism>
<dbReference type="NCBIfam" id="NF000840">
    <property type="entry name" value="PRK00071.1-3"/>
    <property type="match status" value="1"/>
</dbReference>
<feature type="domain" description="Cytidyltransferase-like" evidence="8">
    <location>
        <begin position="4"/>
        <end position="185"/>
    </location>
</feature>
<dbReference type="HAMAP" id="MF_00244">
    <property type="entry name" value="NaMN_adenylyltr"/>
    <property type="match status" value="1"/>
</dbReference>
<keyword evidence="4 9" id="KW-0548">Nucleotidyltransferase</keyword>
<keyword evidence="6" id="KW-0067">ATP-binding</keyword>
<evidence type="ECO:0000313" key="9">
    <source>
        <dbReference type="EMBL" id="VAW96944.1"/>
    </source>
</evidence>
<protein>
    <submittedName>
        <fullName evidence="9">Nicotinate-nucleotide adenylyltransferase</fullName>
        <ecNumber evidence="9">2.7.7.18</ecNumber>
    </submittedName>
</protein>
<evidence type="ECO:0000259" key="8">
    <source>
        <dbReference type="Pfam" id="PF01467"/>
    </source>
</evidence>
<dbReference type="PANTHER" id="PTHR39321:SF3">
    <property type="entry name" value="PHOSPHOPANTETHEINE ADENYLYLTRANSFERASE"/>
    <property type="match status" value="1"/>
</dbReference>
<evidence type="ECO:0000256" key="6">
    <source>
        <dbReference type="ARBA" id="ARBA00022840"/>
    </source>
</evidence>
<evidence type="ECO:0000256" key="2">
    <source>
        <dbReference type="ARBA" id="ARBA00022642"/>
    </source>
</evidence>
<comment type="pathway">
    <text evidence="1">Cofactor biosynthesis; NAD(+) biosynthesis.</text>
</comment>